<feature type="region of interest" description="Disordered" evidence="5">
    <location>
        <begin position="121"/>
        <end position="140"/>
    </location>
</feature>
<keyword evidence="4" id="KW-0804">Transcription</keyword>
<organism evidence="6 7">
    <name type="scientific">Aquisphaera giovannonii</name>
    <dbReference type="NCBI Taxonomy" id="406548"/>
    <lineage>
        <taxon>Bacteria</taxon>
        <taxon>Pseudomonadati</taxon>
        <taxon>Planctomycetota</taxon>
        <taxon>Planctomycetia</taxon>
        <taxon>Isosphaerales</taxon>
        <taxon>Isosphaeraceae</taxon>
        <taxon>Aquisphaera</taxon>
    </lineage>
</organism>
<reference evidence="6 7" key="1">
    <citation type="submission" date="2019-08" db="EMBL/GenBank/DDBJ databases">
        <title>Deep-cultivation of Planctomycetes and their phenomic and genomic characterization uncovers novel biology.</title>
        <authorList>
            <person name="Wiegand S."/>
            <person name="Jogler M."/>
            <person name="Boedeker C."/>
            <person name="Pinto D."/>
            <person name="Vollmers J."/>
            <person name="Rivas-Marin E."/>
            <person name="Kohn T."/>
            <person name="Peeters S.H."/>
            <person name="Heuer A."/>
            <person name="Rast P."/>
            <person name="Oberbeckmann S."/>
            <person name="Bunk B."/>
            <person name="Jeske O."/>
            <person name="Meyerdierks A."/>
            <person name="Storesund J.E."/>
            <person name="Kallscheuer N."/>
            <person name="Luecker S."/>
            <person name="Lage O.M."/>
            <person name="Pohl T."/>
            <person name="Merkel B.J."/>
            <person name="Hornburger P."/>
            <person name="Mueller R.-W."/>
            <person name="Bruemmer F."/>
            <person name="Labrenz M."/>
            <person name="Spormann A.M."/>
            <person name="Op den Camp H."/>
            <person name="Overmann J."/>
            <person name="Amann R."/>
            <person name="Jetten M.S.M."/>
            <person name="Mascher T."/>
            <person name="Medema M.H."/>
            <person name="Devos D.P."/>
            <person name="Kaster A.-K."/>
            <person name="Ovreas L."/>
            <person name="Rohde M."/>
            <person name="Galperin M.Y."/>
            <person name="Jogler C."/>
        </authorList>
    </citation>
    <scope>NUCLEOTIDE SEQUENCE [LARGE SCALE GENOMIC DNA]</scope>
    <source>
        <strain evidence="6 7">OJF2</strain>
    </source>
</reference>
<dbReference type="AlphaFoldDB" id="A0A5B9W570"/>
<dbReference type="InterPro" id="IPR036388">
    <property type="entry name" value="WH-like_DNA-bd_sf"/>
</dbReference>
<dbReference type="GO" id="GO:0045892">
    <property type="term" value="P:negative regulation of DNA-templated transcription"/>
    <property type="evidence" value="ECO:0007669"/>
    <property type="project" value="InterPro"/>
</dbReference>
<dbReference type="InterPro" id="IPR005650">
    <property type="entry name" value="BlaI_family"/>
</dbReference>
<proteinExistence type="inferred from homology"/>
<evidence type="ECO:0000313" key="7">
    <source>
        <dbReference type="Proteomes" id="UP000324233"/>
    </source>
</evidence>
<dbReference type="SUPFAM" id="SSF46785">
    <property type="entry name" value="Winged helix' DNA-binding domain"/>
    <property type="match status" value="1"/>
</dbReference>
<dbReference type="GO" id="GO:0003677">
    <property type="term" value="F:DNA binding"/>
    <property type="evidence" value="ECO:0007669"/>
    <property type="project" value="UniProtKB-KW"/>
</dbReference>
<dbReference type="KEGG" id="agv:OJF2_39790"/>
<dbReference type="Proteomes" id="UP000324233">
    <property type="component" value="Chromosome"/>
</dbReference>
<dbReference type="OrthoDB" id="276770at2"/>
<evidence type="ECO:0000256" key="2">
    <source>
        <dbReference type="ARBA" id="ARBA00023015"/>
    </source>
</evidence>
<sequence length="140" mass="15373">MGEVQLGRMQFRIVQVLWDRGRASAREVTDALNESGEEPVAHSTVQTLLRQLEAKGAVGHEAEGRTFVFFAKLKEDRVKKTATRDLLERVFGGSVGGLVAHLLKTEAVSRAELDELRRMIDERRGGGDETTAGKAKKGKG</sequence>
<dbReference type="PIRSF" id="PIRSF019455">
    <property type="entry name" value="CopR_AtkY"/>
    <property type="match status" value="1"/>
</dbReference>
<keyword evidence="7" id="KW-1185">Reference proteome</keyword>
<evidence type="ECO:0000256" key="5">
    <source>
        <dbReference type="SAM" id="MobiDB-lite"/>
    </source>
</evidence>
<evidence type="ECO:0000256" key="4">
    <source>
        <dbReference type="ARBA" id="ARBA00023163"/>
    </source>
</evidence>
<dbReference type="Gene3D" id="1.10.4040.10">
    <property type="entry name" value="Penicillinase repressor domain"/>
    <property type="match status" value="1"/>
</dbReference>
<protein>
    <submittedName>
        <fullName evidence="6">Penicillinase repressor</fullName>
    </submittedName>
</protein>
<name>A0A5B9W570_9BACT</name>
<dbReference type="RefSeq" id="WP_148595233.1">
    <property type="nucleotide sequence ID" value="NZ_CP042997.1"/>
</dbReference>
<dbReference type="Gene3D" id="1.10.10.10">
    <property type="entry name" value="Winged helix-like DNA-binding domain superfamily/Winged helix DNA-binding domain"/>
    <property type="match status" value="1"/>
</dbReference>
<accession>A0A5B9W570</accession>
<comment type="similarity">
    <text evidence="1">Belongs to the BlaI transcriptional regulatory family.</text>
</comment>
<evidence type="ECO:0000313" key="6">
    <source>
        <dbReference type="EMBL" id="QEH35427.1"/>
    </source>
</evidence>
<dbReference type="Pfam" id="PF03965">
    <property type="entry name" value="Penicillinase_R"/>
    <property type="match status" value="1"/>
</dbReference>
<evidence type="ECO:0000256" key="3">
    <source>
        <dbReference type="ARBA" id="ARBA00023125"/>
    </source>
</evidence>
<gene>
    <name evidence="6" type="primary">blaI_7</name>
    <name evidence="6" type="ORF">OJF2_39790</name>
</gene>
<evidence type="ECO:0000256" key="1">
    <source>
        <dbReference type="ARBA" id="ARBA00011046"/>
    </source>
</evidence>
<keyword evidence="3" id="KW-0238">DNA-binding</keyword>
<dbReference type="InterPro" id="IPR036390">
    <property type="entry name" value="WH_DNA-bd_sf"/>
</dbReference>
<dbReference type="EMBL" id="CP042997">
    <property type="protein sequence ID" value="QEH35427.1"/>
    <property type="molecule type" value="Genomic_DNA"/>
</dbReference>
<keyword evidence="2" id="KW-0805">Transcription regulation</keyword>